<keyword evidence="2" id="KW-0472">Membrane</keyword>
<sequence>MAAVAQKSGASALLGSARFPGVAPVLALGALAAALLAAFVWGALPAAFEEVAVMLVMAPLAIMGLRRGPGPEGHGAKGAKRVREAKKAGDCADDVREEAGIGAALRGRLRAAARAGDAGAVEAADRELRRAGVEPSAACVGS</sequence>
<gene>
    <name evidence="3" type="ORF">PCOR1329_LOCUS35940</name>
</gene>
<keyword evidence="2" id="KW-1133">Transmembrane helix</keyword>
<evidence type="ECO:0008006" key="5">
    <source>
        <dbReference type="Google" id="ProtNLM"/>
    </source>
</evidence>
<evidence type="ECO:0000256" key="2">
    <source>
        <dbReference type="SAM" id="Phobius"/>
    </source>
</evidence>
<protein>
    <recommendedName>
        <fullName evidence="5">H(+)-exporting diphosphatase</fullName>
    </recommendedName>
</protein>
<evidence type="ECO:0000256" key="1">
    <source>
        <dbReference type="SAM" id="MobiDB-lite"/>
    </source>
</evidence>
<accession>A0ABN9T792</accession>
<evidence type="ECO:0000313" key="4">
    <source>
        <dbReference type="Proteomes" id="UP001189429"/>
    </source>
</evidence>
<keyword evidence="4" id="KW-1185">Reference proteome</keyword>
<name>A0ABN9T792_9DINO</name>
<proteinExistence type="predicted"/>
<dbReference type="EMBL" id="CAUYUJ010014386">
    <property type="protein sequence ID" value="CAK0840508.1"/>
    <property type="molecule type" value="Genomic_DNA"/>
</dbReference>
<keyword evidence="2" id="KW-0812">Transmembrane</keyword>
<comment type="caution">
    <text evidence="3">The sequence shown here is derived from an EMBL/GenBank/DDBJ whole genome shotgun (WGS) entry which is preliminary data.</text>
</comment>
<organism evidence="3 4">
    <name type="scientific">Prorocentrum cordatum</name>
    <dbReference type="NCBI Taxonomy" id="2364126"/>
    <lineage>
        <taxon>Eukaryota</taxon>
        <taxon>Sar</taxon>
        <taxon>Alveolata</taxon>
        <taxon>Dinophyceae</taxon>
        <taxon>Prorocentrales</taxon>
        <taxon>Prorocentraceae</taxon>
        <taxon>Prorocentrum</taxon>
    </lineage>
</organism>
<reference evidence="3" key="1">
    <citation type="submission" date="2023-10" db="EMBL/GenBank/DDBJ databases">
        <authorList>
            <person name="Chen Y."/>
            <person name="Shah S."/>
            <person name="Dougan E. K."/>
            <person name="Thang M."/>
            <person name="Chan C."/>
        </authorList>
    </citation>
    <scope>NUCLEOTIDE SEQUENCE [LARGE SCALE GENOMIC DNA]</scope>
</reference>
<feature type="transmembrane region" description="Helical" evidence="2">
    <location>
        <begin position="21"/>
        <end position="41"/>
    </location>
</feature>
<evidence type="ECO:0000313" key="3">
    <source>
        <dbReference type="EMBL" id="CAK0840508.1"/>
    </source>
</evidence>
<dbReference type="Proteomes" id="UP001189429">
    <property type="component" value="Unassembled WGS sequence"/>
</dbReference>
<feature type="non-terminal residue" evidence="3">
    <location>
        <position position="142"/>
    </location>
</feature>
<feature type="region of interest" description="Disordered" evidence="1">
    <location>
        <begin position="69"/>
        <end position="89"/>
    </location>
</feature>